<evidence type="ECO:0000256" key="2">
    <source>
        <dbReference type="RuleBase" id="RU003616"/>
    </source>
</evidence>
<dbReference type="InterPro" id="IPR008978">
    <property type="entry name" value="HSP20-like_chaperone"/>
</dbReference>
<dbReference type="RefSeq" id="WP_379663100.1">
    <property type="nucleotide sequence ID" value="NZ_JBHUDG010000019.1"/>
</dbReference>
<dbReference type="Pfam" id="PF00011">
    <property type="entry name" value="HSP20"/>
    <property type="match status" value="1"/>
</dbReference>
<keyword evidence="5" id="KW-1185">Reference proteome</keyword>
<accession>A0ABW4IFC5</accession>
<sequence length="146" mass="16401">MALVKFNNSRNLAPVYTPFNDLFDTFFGEGIIGDKALIKVPAVNIAETDDKYEIDLAVPGLKKEDIKISIEENVLSVSAESKEEIKEENKKVSRREFNYSSFKRTFTLPEAANANSIEAKYVDGVLKIEVAKKEDAKIQAREINIV</sequence>
<dbReference type="PANTHER" id="PTHR11527">
    <property type="entry name" value="HEAT-SHOCK PROTEIN 20 FAMILY MEMBER"/>
    <property type="match status" value="1"/>
</dbReference>
<name>A0ABW4IFC5_9SPHI</name>
<evidence type="ECO:0000259" key="3">
    <source>
        <dbReference type="PROSITE" id="PS01031"/>
    </source>
</evidence>
<feature type="domain" description="SHSP" evidence="3">
    <location>
        <begin position="34"/>
        <end position="146"/>
    </location>
</feature>
<evidence type="ECO:0000313" key="4">
    <source>
        <dbReference type="EMBL" id="MFD1630724.1"/>
    </source>
</evidence>
<dbReference type="EMBL" id="JBHUDG010000019">
    <property type="protein sequence ID" value="MFD1630724.1"/>
    <property type="molecule type" value="Genomic_DNA"/>
</dbReference>
<dbReference type="Gene3D" id="2.60.40.790">
    <property type="match status" value="1"/>
</dbReference>
<comment type="similarity">
    <text evidence="1 2">Belongs to the small heat shock protein (HSP20) family.</text>
</comment>
<evidence type="ECO:0000313" key="5">
    <source>
        <dbReference type="Proteomes" id="UP001597118"/>
    </source>
</evidence>
<gene>
    <name evidence="4" type="ORF">ACFSAH_12605</name>
</gene>
<dbReference type="InterPro" id="IPR031107">
    <property type="entry name" value="Small_HSP"/>
</dbReference>
<dbReference type="Proteomes" id="UP001597118">
    <property type="component" value="Unassembled WGS sequence"/>
</dbReference>
<dbReference type="PROSITE" id="PS01031">
    <property type="entry name" value="SHSP"/>
    <property type="match status" value="1"/>
</dbReference>
<protein>
    <submittedName>
        <fullName evidence="4">Hsp20/alpha crystallin family protein</fullName>
    </submittedName>
</protein>
<reference evidence="5" key="1">
    <citation type="journal article" date="2019" name="Int. J. Syst. Evol. Microbiol.">
        <title>The Global Catalogue of Microorganisms (GCM) 10K type strain sequencing project: providing services to taxonomists for standard genome sequencing and annotation.</title>
        <authorList>
            <consortium name="The Broad Institute Genomics Platform"/>
            <consortium name="The Broad Institute Genome Sequencing Center for Infectious Disease"/>
            <person name="Wu L."/>
            <person name="Ma J."/>
        </authorList>
    </citation>
    <scope>NUCLEOTIDE SEQUENCE [LARGE SCALE GENOMIC DNA]</scope>
    <source>
        <strain evidence="5">CCUG 53762</strain>
    </source>
</reference>
<organism evidence="4 5">
    <name type="scientific">Pseudopedobacter beijingensis</name>
    <dbReference type="NCBI Taxonomy" id="1207056"/>
    <lineage>
        <taxon>Bacteria</taxon>
        <taxon>Pseudomonadati</taxon>
        <taxon>Bacteroidota</taxon>
        <taxon>Sphingobacteriia</taxon>
        <taxon>Sphingobacteriales</taxon>
        <taxon>Sphingobacteriaceae</taxon>
        <taxon>Pseudopedobacter</taxon>
    </lineage>
</organism>
<dbReference type="CDD" id="cd06464">
    <property type="entry name" value="ACD_sHsps-like"/>
    <property type="match status" value="1"/>
</dbReference>
<comment type="caution">
    <text evidence="4">The sequence shown here is derived from an EMBL/GenBank/DDBJ whole genome shotgun (WGS) entry which is preliminary data.</text>
</comment>
<dbReference type="SUPFAM" id="SSF49764">
    <property type="entry name" value="HSP20-like chaperones"/>
    <property type="match status" value="1"/>
</dbReference>
<proteinExistence type="inferred from homology"/>
<evidence type="ECO:0000256" key="1">
    <source>
        <dbReference type="PROSITE-ProRule" id="PRU00285"/>
    </source>
</evidence>
<dbReference type="InterPro" id="IPR002068">
    <property type="entry name" value="A-crystallin/Hsp20_dom"/>
</dbReference>